<evidence type="ECO:0000256" key="4">
    <source>
        <dbReference type="ARBA" id="ARBA00023329"/>
    </source>
</evidence>
<keyword evidence="8" id="KW-1185">Reference proteome</keyword>
<gene>
    <name evidence="7" type="ORF">MANES_11G036200v8</name>
</gene>
<feature type="compositionally biased region" description="Polar residues" evidence="5">
    <location>
        <begin position="227"/>
        <end position="239"/>
    </location>
</feature>
<dbReference type="SUPFAM" id="SSF48371">
    <property type="entry name" value="ARM repeat"/>
    <property type="match status" value="1"/>
</dbReference>
<dbReference type="InterPro" id="IPR013809">
    <property type="entry name" value="ENTH"/>
</dbReference>
<evidence type="ECO:0000313" key="8">
    <source>
        <dbReference type="Proteomes" id="UP000091857"/>
    </source>
</evidence>
<dbReference type="OrthoDB" id="118154at2759"/>
<dbReference type="GO" id="GO:0030136">
    <property type="term" value="C:clathrin-coated vesicle"/>
    <property type="evidence" value="ECO:0007669"/>
    <property type="project" value="UniProtKB-SubCell"/>
</dbReference>
<feature type="compositionally biased region" description="Polar residues" evidence="5">
    <location>
        <begin position="194"/>
        <end position="204"/>
    </location>
</feature>
<dbReference type="InterPro" id="IPR002014">
    <property type="entry name" value="VHS_dom"/>
</dbReference>
<reference evidence="8" key="1">
    <citation type="journal article" date="2016" name="Nat. Biotechnol.">
        <title>Sequencing wild and cultivated cassava and related species reveals extensive interspecific hybridization and genetic diversity.</title>
        <authorList>
            <person name="Bredeson J.V."/>
            <person name="Lyons J.B."/>
            <person name="Prochnik S.E."/>
            <person name="Wu G.A."/>
            <person name="Ha C.M."/>
            <person name="Edsinger-Gonzales E."/>
            <person name="Grimwood J."/>
            <person name="Schmutz J."/>
            <person name="Rabbi I.Y."/>
            <person name="Egesi C."/>
            <person name="Nauluvula P."/>
            <person name="Lebot V."/>
            <person name="Ndunguru J."/>
            <person name="Mkamilo G."/>
            <person name="Bart R.S."/>
            <person name="Setter T.L."/>
            <person name="Gleadow R.M."/>
            <person name="Kulakow P."/>
            <person name="Ferguson M.E."/>
            <person name="Rounsley S."/>
            <person name="Rokhsar D.S."/>
        </authorList>
    </citation>
    <scope>NUCLEOTIDE SEQUENCE [LARGE SCALE GENOMIC DNA]</scope>
    <source>
        <strain evidence="8">cv. AM560-2</strain>
    </source>
</reference>
<evidence type="ECO:0000313" key="7">
    <source>
        <dbReference type="EMBL" id="OAY36639.1"/>
    </source>
</evidence>
<dbReference type="InterPro" id="IPR035802">
    <property type="entry name" value="ENTH/VHS_tepsin"/>
</dbReference>
<dbReference type="InterPro" id="IPR039273">
    <property type="entry name" value="TEPSIN"/>
</dbReference>
<dbReference type="Proteomes" id="UP000091857">
    <property type="component" value="Chromosome 11"/>
</dbReference>
<keyword evidence="4" id="KW-0968">Cytoplasmic vesicle</keyword>
<dbReference type="AlphaFoldDB" id="A0A2C9UY43"/>
<dbReference type="GO" id="GO:0043130">
    <property type="term" value="F:ubiquitin binding"/>
    <property type="evidence" value="ECO:0007669"/>
    <property type="project" value="InterPro"/>
</dbReference>
<sequence length="725" mass="79580">MDSSRRAVESYWRSKMVDAATSDEDKVAPVYKLEEICELLRASHVSIVKEMSEFILKRLEHKSPIVKQKALRLIKYAVGKSGVEFRREMQRHSAAVRQLFHYRGQTDPLKGDALNKAVRDTAHEAISAIFSEENKPATTEDLNKRIEGFGNTNFEMPSEDKKSFLSEVVGIGSASIKQGLSSFTQGHSLRKNDNGSYKSPNLRKSLTIENDHSDRYEPVQLRVETQSSFGASKSATSGPWIQDNRGLNAETKNGGSISSFRESKTREERLLETVVTSGGVRLQPTRDCIQAFLVEAAKFDALALSHALESKLQSPVWQVRMKAVCVLDAILRKRDDEQFSIVASYFSENKDLVIRCTESPQSSLREKSTKVLNLLGGEQAGGLMGNSEKSVKAETTSFQMPDLIDTGDSNDLFETNDSRQEPIDHNTANLTTSTSHLIDDLFGDSYGDGGNSREQKTDDDPFADVSFHTSESREHVDDLFSGLTFDSKPGTNENHMTTKNGPEPFDIFGSNSEITKDQGVSKADVDDLMAGMSITENVPKMNQPGTTSGASINENFLKMNQPGATSGVLPESIFTDSNNHSGHQPSNDALTSMLGSQVTGMNANSMFPSGNMPYTVPPGIILNPAFYTQPVNYGPMGNFLAHQQFLATMSNFQHLSNLNAQNPGVSLAVGTDGVGYSKALPDVFQSNYPNQAPSSLMNNSKKEETKAFDFISDHLAAARDPKRVA</sequence>
<dbReference type="Gramene" id="Manes.11G036200.4.v8.1">
    <property type="protein sequence ID" value="Manes.11G036200.4.v8.1.CDS"/>
    <property type="gene ID" value="Manes.11G036200.v8.1"/>
</dbReference>
<dbReference type="PANTHER" id="PTHR21514:SF0">
    <property type="entry name" value="AP-4 COMPLEX ACCESSORY SUBUNIT TEPSIN"/>
    <property type="match status" value="1"/>
</dbReference>
<feature type="region of interest" description="Disordered" evidence="5">
    <location>
        <begin position="227"/>
        <end position="262"/>
    </location>
</feature>
<protein>
    <recommendedName>
        <fullName evidence="6">VHS domain-containing protein</fullName>
    </recommendedName>
</protein>
<dbReference type="Gene3D" id="1.25.40.90">
    <property type="match status" value="1"/>
</dbReference>
<name>A0A2C9UY43_MANES</name>
<feature type="region of interest" description="Disordered" evidence="5">
    <location>
        <begin position="185"/>
        <end position="204"/>
    </location>
</feature>
<organism evidence="7 8">
    <name type="scientific">Manihot esculenta</name>
    <name type="common">Cassava</name>
    <name type="synonym">Jatropha manihot</name>
    <dbReference type="NCBI Taxonomy" id="3983"/>
    <lineage>
        <taxon>Eukaryota</taxon>
        <taxon>Viridiplantae</taxon>
        <taxon>Streptophyta</taxon>
        <taxon>Embryophyta</taxon>
        <taxon>Tracheophyta</taxon>
        <taxon>Spermatophyta</taxon>
        <taxon>Magnoliopsida</taxon>
        <taxon>eudicotyledons</taxon>
        <taxon>Gunneridae</taxon>
        <taxon>Pentapetalae</taxon>
        <taxon>rosids</taxon>
        <taxon>fabids</taxon>
        <taxon>Malpighiales</taxon>
        <taxon>Euphorbiaceae</taxon>
        <taxon>Crotonoideae</taxon>
        <taxon>Manihoteae</taxon>
        <taxon>Manihot</taxon>
    </lineage>
</organism>
<dbReference type="STRING" id="3983.A0A2C9UY43"/>
<dbReference type="GO" id="GO:0032588">
    <property type="term" value="C:trans-Golgi network membrane"/>
    <property type="evidence" value="ECO:0000318"/>
    <property type="project" value="GO_Central"/>
</dbReference>
<accession>A0A2C9UY43</accession>
<feature type="region of interest" description="Disordered" evidence="5">
    <location>
        <begin position="442"/>
        <end position="461"/>
    </location>
</feature>
<evidence type="ECO:0000256" key="2">
    <source>
        <dbReference type="ARBA" id="ARBA00004601"/>
    </source>
</evidence>
<evidence type="ECO:0000256" key="5">
    <source>
        <dbReference type="SAM" id="MobiDB-lite"/>
    </source>
</evidence>
<dbReference type="InterPro" id="IPR016024">
    <property type="entry name" value="ARM-type_fold"/>
</dbReference>
<evidence type="ECO:0000256" key="1">
    <source>
        <dbReference type="ARBA" id="ARBA00004132"/>
    </source>
</evidence>
<dbReference type="SMART" id="SM00288">
    <property type="entry name" value="VHS"/>
    <property type="match status" value="1"/>
</dbReference>
<comment type="caution">
    <text evidence="7">The sequence shown here is derived from an EMBL/GenBank/DDBJ whole genome shotgun (WGS) entry which is preliminary data.</text>
</comment>
<comment type="subcellular location">
    <subcellularLocation>
        <location evidence="1">Cytoplasmic vesicle</location>
        <location evidence="1">Clathrin-coated vesicle</location>
    </subcellularLocation>
    <subcellularLocation>
        <location evidence="2">Golgi apparatus</location>
        <location evidence="2">trans-Golgi network</location>
    </subcellularLocation>
</comment>
<evidence type="ECO:0000259" key="6">
    <source>
        <dbReference type="PROSITE" id="PS50179"/>
    </source>
</evidence>
<dbReference type="PROSITE" id="PS50179">
    <property type="entry name" value="VHS"/>
    <property type="match status" value="1"/>
</dbReference>
<keyword evidence="3" id="KW-0333">Golgi apparatus</keyword>
<feature type="domain" description="VHS" evidence="6">
    <location>
        <begin position="20"/>
        <end position="89"/>
    </location>
</feature>
<dbReference type="Pfam" id="PF01417">
    <property type="entry name" value="ENTH"/>
    <property type="match status" value="1"/>
</dbReference>
<dbReference type="Gramene" id="Manes.11G036200.2.v8.1">
    <property type="protein sequence ID" value="Manes.11G036200.2.v8.1.CDS"/>
    <property type="gene ID" value="Manes.11G036200.v8.1"/>
</dbReference>
<proteinExistence type="predicted"/>
<dbReference type="PANTHER" id="PTHR21514">
    <property type="entry name" value="AP-4 COMPLEX ACCESSORY SUBUNIT TEPSIN"/>
    <property type="match status" value="1"/>
</dbReference>
<feature type="compositionally biased region" description="Polar residues" evidence="5">
    <location>
        <begin position="250"/>
        <end position="260"/>
    </location>
</feature>
<dbReference type="CDD" id="cd03572">
    <property type="entry name" value="ENTH_like_Tepsin"/>
    <property type="match status" value="1"/>
</dbReference>
<feature type="region of interest" description="Disordered" evidence="5">
    <location>
        <begin position="485"/>
        <end position="504"/>
    </location>
</feature>
<evidence type="ECO:0000256" key="3">
    <source>
        <dbReference type="ARBA" id="ARBA00023034"/>
    </source>
</evidence>
<dbReference type="GO" id="GO:0035091">
    <property type="term" value="F:phosphatidylinositol binding"/>
    <property type="evidence" value="ECO:0007669"/>
    <property type="project" value="InterPro"/>
</dbReference>
<dbReference type="Gramene" id="Manes.11G036200.3.v8.1">
    <property type="protein sequence ID" value="Manes.11G036200.3.v8.1.CDS"/>
    <property type="gene ID" value="Manes.11G036200.v8.1"/>
</dbReference>
<dbReference type="InterPro" id="IPR008942">
    <property type="entry name" value="ENTH_VHS"/>
</dbReference>
<feature type="compositionally biased region" description="Polar residues" evidence="5">
    <location>
        <begin position="489"/>
        <end position="500"/>
    </location>
</feature>
<dbReference type="EMBL" id="CM004397">
    <property type="protein sequence ID" value="OAY36639.1"/>
    <property type="molecule type" value="Genomic_DNA"/>
</dbReference>